<dbReference type="PANTHER" id="PTHR43182">
    <property type="entry name" value="COBALT-PRECORRIN-6B C(15)-METHYLTRANSFERASE (DECARBOXYLATING)"/>
    <property type="match status" value="1"/>
</dbReference>
<dbReference type="SUPFAM" id="SSF53335">
    <property type="entry name" value="S-adenosyl-L-methionine-dependent methyltransferases"/>
    <property type="match status" value="1"/>
</dbReference>
<dbReference type="InterPro" id="IPR014008">
    <property type="entry name" value="Cbl_synth_MTase_CbiT"/>
</dbReference>
<evidence type="ECO:0000313" key="8">
    <source>
        <dbReference type="Proteomes" id="UP000191240"/>
    </source>
</evidence>
<dbReference type="CDD" id="cd02440">
    <property type="entry name" value="AdoMet_MTases"/>
    <property type="match status" value="1"/>
</dbReference>
<feature type="domain" description="Methyltransferase" evidence="6">
    <location>
        <begin position="34"/>
        <end position="142"/>
    </location>
</feature>
<evidence type="ECO:0000256" key="2">
    <source>
        <dbReference type="ARBA" id="ARBA00022573"/>
    </source>
</evidence>
<keyword evidence="2" id="KW-0169">Cobalamin biosynthesis</keyword>
<dbReference type="InterPro" id="IPR050714">
    <property type="entry name" value="Cobalamin_biosynth_MTase"/>
</dbReference>
<keyword evidence="4 7" id="KW-0808">Transferase</keyword>
<dbReference type="Proteomes" id="UP000191240">
    <property type="component" value="Unassembled WGS sequence"/>
</dbReference>
<dbReference type="EMBL" id="FQYW01000028">
    <property type="protein sequence ID" value="SHJ06761.1"/>
    <property type="molecule type" value="Genomic_DNA"/>
</dbReference>
<dbReference type="InterPro" id="IPR025714">
    <property type="entry name" value="Methyltranfer_dom"/>
</dbReference>
<keyword evidence="5" id="KW-0949">S-adenosyl-L-methionine</keyword>
<reference evidence="7 8" key="1">
    <citation type="submission" date="2016-11" db="EMBL/GenBank/DDBJ databases">
        <authorList>
            <person name="Jaros S."/>
            <person name="Januszkiewicz K."/>
            <person name="Wedrychowicz H."/>
        </authorList>
    </citation>
    <scope>NUCLEOTIDE SEQUENCE [LARGE SCALE GENOMIC DNA]</scope>
    <source>
        <strain evidence="7 8">DSM 3074</strain>
    </source>
</reference>
<gene>
    <name evidence="7" type="ORF">SAMN02745671_02574</name>
</gene>
<keyword evidence="3 7" id="KW-0489">Methyltransferase</keyword>
<dbReference type="InterPro" id="IPR029063">
    <property type="entry name" value="SAM-dependent_MTases_sf"/>
</dbReference>
<protein>
    <submittedName>
        <fullName evidence="7">Cobalt-precorrin 7 C15-methyltransferase</fullName>
    </submittedName>
</protein>
<evidence type="ECO:0000256" key="1">
    <source>
        <dbReference type="ARBA" id="ARBA00004953"/>
    </source>
</evidence>
<comment type="pathway">
    <text evidence="1">Cofactor biosynthesis; adenosylcobalamin biosynthesis.</text>
</comment>
<evidence type="ECO:0000313" key="7">
    <source>
        <dbReference type="EMBL" id="SHJ06761.1"/>
    </source>
</evidence>
<dbReference type="GO" id="GO:0032259">
    <property type="term" value="P:methylation"/>
    <property type="evidence" value="ECO:0007669"/>
    <property type="project" value="UniProtKB-KW"/>
</dbReference>
<evidence type="ECO:0000259" key="6">
    <source>
        <dbReference type="Pfam" id="PF13847"/>
    </source>
</evidence>
<dbReference type="UniPathway" id="UPA00148"/>
<evidence type="ECO:0000256" key="3">
    <source>
        <dbReference type="ARBA" id="ARBA00022603"/>
    </source>
</evidence>
<name>A0A1M6GA06_9FIRM</name>
<proteinExistence type="predicted"/>
<dbReference type="Pfam" id="PF13847">
    <property type="entry name" value="Methyltransf_31"/>
    <property type="match status" value="1"/>
</dbReference>
<dbReference type="PANTHER" id="PTHR43182:SF1">
    <property type="entry name" value="COBALT-PRECORRIN-7 C(5)-METHYLTRANSFERASE"/>
    <property type="match status" value="1"/>
</dbReference>
<evidence type="ECO:0000256" key="5">
    <source>
        <dbReference type="ARBA" id="ARBA00022691"/>
    </source>
</evidence>
<dbReference type="GO" id="GO:0009236">
    <property type="term" value="P:cobalamin biosynthetic process"/>
    <property type="evidence" value="ECO:0007669"/>
    <property type="project" value="UniProtKB-UniPathway"/>
</dbReference>
<dbReference type="GO" id="GO:0008276">
    <property type="term" value="F:protein methyltransferase activity"/>
    <property type="evidence" value="ECO:0007669"/>
    <property type="project" value="InterPro"/>
</dbReference>
<accession>A0A1M6GA06</accession>
<dbReference type="NCBIfam" id="TIGR02469">
    <property type="entry name" value="CbiT"/>
    <property type="match status" value="1"/>
</dbReference>
<organism evidence="7 8">
    <name type="scientific">Anaerovibrio lipolyticus DSM 3074</name>
    <dbReference type="NCBI Taxonomy" id="1120997"/>
    <lineage>
        <taxon>Bacteria</taxon>
        <taxon>Bacillati</taxon>
        <taxon>Bacillota</taxon>
        <taxon>Negativicutes</taxon>
        <taxon>Selenomonadales</taxon>
        <taxon>Selenomonadaceae</taxon>
        <taxon>Anaerovibrio</taxon>
    </lineage>
</organism>
<sequence>MIPLGIPDEEFIRGKVPMTKQEVRILTIAKARIKPDSVVCDVGAGTGSISIEAAFQAKDGMVYAIERNPDGIELIKQNSQKFGVYNLKVIEAYAPAGFEDLPMLDAVIIGGSGSNLPSILDAVDKKLNTGGRIVMNCITIQTIAQCLEYMRKREDYTYEAIQVQVSQLEQVGRYDMAKANNPIYIVTCEKKRGAK</sequence>
<dbReference type="AlphaFoldDB" id="A0A1M6GA06"/>
<dbReference type="Gene3D" id="3.40.50.150">
    <property type="entry name" value="Vaccinia Virus protein VP39"/>
    <property type="match status" value="1"/>
</dbReference>
<dbReference type="OrthoDB" id="9780707at2"/>
<evidence type="ECO:0000256" key="4">
    <source>
        <dbReference type="ARBA" id="ARBA00022679"/>
    </source>
</evidence>